<feature type="chain" id="PRO_5040974890" evidence="1">
    <location>
        <begin position="22"/>
        <end position="207"/>
    </location>
</feature>
<sequence>MELRVALVAGAVGALAGCAGAAAGSPPSQADTEAEPDPEAAKAAFLASNENFARLPPSQADTEAEPDLEAAKAAFLASNENFARLRALEVVDVRSLAQDMPGHTPSCYSSCKHERIAMIRLGKLVDVAEAAVKSPVPNACDDATIDKNVAALNALHIVQVGGLIKEEPKNNASCYNRPCEADLQAAKAVTCERAGKLASIVNATKDL</sequence>
<evidence type="ECO:0000313" key="2">
    <source>
        <dbReference type="EMBL" id="MDC3988113.1"/>
    </source>
</evidence>
<gene>
    <name evidence="2" type="ORF">KEG57_47035</name>
</gene>
<dbReference type="Proteomes" id="UP001151081">
    <property type="component" value="Unassembled WGS sequence"/>
</dbReference>
<evidence type="ECO:0000313" key="3">
    <source>
        <dbReference type="Proteomes" id="UP001151081"/>
    </source>
</evidence>
<organism evidence="2 3">
    <name type="scientific">Polyangium jinanense</name>
    <dbReference type="NCBI Taxonomy" id="2829994"/>
    <lineage>
        <taxon>Bacteria</taxon>
        <taxon>Pseudomonadati</taxon>
        <taxon>Myxococcota</taxon>
        <taxon>Polyangia</taxon>
        <taxon>Polyangiales</taxon>
        <taxon>Polyangiaceae</taxon>
        <taxon>Polyangium</taxon>
    </lineage>
</organism>
<keyword evidence="1" id="KW-0732">Signal</keyword>
<reference evidence="2 3" key="1">
    <citation type="submission" date="2021-04" db="EMBL/GenBank/DDBJ databases">
        <title>Genome analysis of Polyangium sp.</title>
        <authorList>
            <person name="Li Y."/>
            <person name="Wang J."/>
        </authorList>
    </citation>
    <scope>NUCLEOTIDE SEQUENCE [LARGE SCALE GENOMIC DNA]</scope>
    <source>
        <strain evidence="2 3">SDU14</strain>
    </source>
</reference>
<dbReference type="EMBL" id="JAGTJJ010000065">
    <property type="protein sequence ID" value="MDC3988113.1"/>
    <property type="molecule type" value="Genomic_DNA"/>
</dbReference>
<dbReference type="PROSITE" id="PS51257">
    <property type="entry name" value="PROKAR_LIPOPROTEIN"/>
    <property type="match status" value="1"/>
</dbReference>
<comment type="caution">
    <text evidence="2">The sequence shown here is derived from an EMBL/GenBank/DDBJ whole genome shotgun (WGS) entry which is preliminary data.</text>
</comment>
<dbReference type="RefSeq" id="WP_272423421.1">
    <property type="nucleotide sequence ID" value="NZ_JAGTJJ010000065.1"/>
</dbReference>
<protein>
    <submittedName>
        <fullName evidence="2">Uncharacterized protein</fullName>
    </submittedName>
</protein>
<evidence type="ECO:0000256" key="1">
    <source>
        <dbReference type="SAM" id="SignalP"/>
    </source>
</evidence>
<keyword evidence="3" id="KW-1185">Reference proteome</keyword>
<feature type="signal peptide" evidence="1">
    <location>
        <begin position="1"/>
        <end position="21"/>
    </location>
</feature>
<proteinExistence type="predicted"/>
<dbReference type="AlphaFoldDB" id="A0A9X3XG55"/>
<accession>A0A9X3XG55</accession>
<name>A0A9X3XG55_9BACT</name>